<comment type="similarity">
    <text evidence="3">Belongs to the glycosyl hydrolase 130 family.</text>
</comment>
<dbReference type="PANTHER" id="PTHR34106">
    <property type="entry name" value="GLYCOSIDASE"/>
    <property type="match status" value="1"/>
</dbReference>
<evidence type="ECO:0000313" key="5">
    <source>
        <dbReference type="Proteomes" id="UP000000602"/>
    </source>
</evidence>
<sequence>MLTHGVGPMRRYCLGAILLELEDPSKIIGQIWELLLEPNAEEREGDVPNVSILVERLFIGVRTTVRMFGSASGYGPVCGWYFG</sequence>
<evidence type="ECO:0000256" key="1">
    <source>
        <dbReference type="ARBA" id="ARBA00022676"/>
    </source>
</evidence>
<dbReference type="SUPFAM" id="SSF75005">
    <property type="entry name" value="Arabinanase/levansucrase/invertase"/>
    <property type="match status" value="1"/>
</dbReference>
<dbReference type="STRING" id="177439.DP2456"/>
<name>Q6AKE0_DESPS</name>
<dbReference type="InterPro" id="IPR007184">
    <property type="entry name" value="Mannoside_phosphorylase"/>
</dbReference>
<gene>
    <name evidence="4" type="ordered locus">DP2456</name>
</gene>
<dbReference type="Proteomes" id="UP000000602">
    <property type="component" value="Chromosome"/>
</dbReference>
<keyword evidence="1" id="KW-0328">Glycosyltransferase</keyword>
<evidence type="ECO:0000256" key="2">
    <source>
        <dbReference type="ARBA" id="ARBA00022679"/>
    </source>
</evidence>
<dbReference type="EMBL" id="CR522870">
    <property type="protein sequence ID" value="CAG37185.1"/>
    <property type="molecule type" value="Genomic_DNA"/>
</dbReference>
<dbReference type="InterPro" id="IPR023296">
    <property type="entry name" value="Glyco_hydro_beta-prop_sf"/>
</dbReference>
<dbReference type="GO" id="GO:0016757">
    <property type="term" value="F:glycosyltransferase activity"/>
    <property type="evidence" value="ECO:0007669"/>
    <property type="project" value="UniProtKB-KW"/>
</dbReference>
<dbReference type="PANTHER" id="PTHR34106:SF4">
    <property type="entry name" value="BLL5143 PROTEIN"/>
    <property type="match status" value="1"/>
</dbReference>
<organism evidence="4 5">
    <name type="scientific">Desulfotalea psychrophila (strain LSv54 / DSM 12343)</name>
    <dbReference type="NCBI Taxonomy" id="177439"/>
    <lineage>
        <taxon>Bacteria</taxon>
        <taxon>Pseudomonadati</taxon>
        <taxon>Thermodesulfobacteriota</taxon>
        <taxon>Desulfobulbia</taxon>
        <taxon>Desulfobulbales</taxon>
        <taxon>Desulfocapsaceae</taxon>
        <taxon>Desulfotalea</taxon>
    </lineage>
</organism>
<protein>
    <submittedName>
        <fullName evidence="4">Uncharacterized protein</fullName>
    </submittedName>
</protein>
<dbReference type="AlphaFoldDB" id="Q6AKE0"/>
<dbReference type="eggNOG" id="COG2152">
    <property type="taxonomic scope" value="Bacteria"/>
</dbReference>
<proteinExistence type="inferred from homology"/>
<evidence type="ECO:0000256" key="3">
    <source>
        <dbReference type="ARBA" id="ARBA00024356"/>
    </source>
</evidence>
<evidence type="ECO:0000313" key="4">
    <source>
        <dbReference type="EMBL" id="CAG37185.1"/>
    </source>
</evidence>
<keyword evidence="2" id="KW-0808">Transferase</keyword>
<accession>Q6AKE0</accession>
<reference evidence="5" key="1">
    <citation type="journal article" date="2004" name="Environ. Microbiol.">
        <title>The genome of Desulfotalea psychrophila, a sulfate-reducing bacterium from permanently cold Arctic sediments.</title>
        <authorList>
            <person name="Rabus R."/>
            <person name="Ruepp A."/>
            <person name="Frickey T."/>
            <person name="Rattei T."/>
            <person name="Fartmann B."/>
            <person name="Stark M."/>
            <person name="Bauer M."/>
            <person name="Zibat A."/>
            <person name="Lombardot T."/>
            <person name="Becker I."/>
            <person name="Amann J."/>
            <person name="Gellner K."/>
            <person name="Teeling H."/>
            <person name="Leuschner W.D."/>
            <person name="Gloeckner F.-O."/>
            <person name="Lupas A.N."/>
            <person name="Amann R."/>
            <person name="Klenk H.-P."/>
        </authorList>
    </citation>
    <scope>NUCLEOTIDE SEQUENCE [LARGE SCALE GENOMIC DNA]</scope>
    <source>
        <strain evidence="5">DSM 12343 / LSv54</strain>
    </source>
</reference>
<dbReference type="HOGENOM" id="CLU_2537124_0_0_7"/>
<dbReference type="KEGG" id="dps:DP2456"/>
<keyword evidence="5" id="KW-1185">Reference proteome</keyword>
<dbReference type="Gene3D" id="2.115.10.20">
    <property type="entry name" value="Glycosyl hydrolase domain, family 43"/>
    <property type="match status" value="1"/>
</dbReference>